<dbReference type="Proteomes" id="UP000824164">
    <property type="component" value="Unassembled WGS sequence"/>
</dbReference>
<evidence type="ECO:0000313" key="3">
    <source>
        <dbReference type="EMBL" id="HIU02959.1"/>
    </source>
</evidence>
<dbReference type="InterPro" id="IPR019554">
    <property type="entry name" value="Soluble_ligand-bd"/>
</dbReference>
<dbReference type="Pfam" id="PF12836">
    <property type="entry name" value="HHH_3"/>
    <property type="match status" value="1"/>
</dbReference>
<sequence length="199" mass="21107">MMMILKCLMIWFMAAVLLTGCSGQEMEILSGETGDSLEGSGKVQTAGEEESAISLESIWVYVCGCVNCPGVYELPEGCRLFQAVEAAGGLTGEAASDSVNLAELVSDGQKIYIPSMEEAQNSVLDGTEGEQDVSDGRIHLNTATEAELLTLPGIGPSKAAGIIRYREENGGFSSPEELMEVPGIKSATYEQIKDLVTID</sequence>
<dbReference type="Gene3D" id="1.10.150.280">
    <property type="entry name" value="AF1531-like domain"/>
    <property type="match status" value="1"/>
</dbReference>
<dbReference type="InterPro" id="IPR004509">
    <property type="entry name" value="Competence_ComEA_HhH"/>
</dbReference>
<dbReference type="SMART" id="SM00278">
    <property type="entry name" value="HhH1"/>
    <property type="match status" value="2"/>
</dbReference>
<dbReference type="NCBIfam" id="TIGR00426">
    <property type="entry name" value="competence protein ComEA helix-hairpin-helix repeat region"/>
    <property type="match status" value="1"/>
</dbReference>
<evidence type="ECO:0000256" key="1">
    <source>
        <dbReference type="SAM" id="SignalP"/>
    </source>
</evidence>
<reference evidence="3" key="1">
    <citation type="submission" date="2020-10" db="EMBL/GenBank/DDBJ databases">
        <authorList>
            <person name="Gilroy R."/>
        </authorList>
    </citation>
    <scope>NUCLEOTIDE SEQUENCE</scope>
    <source>
        <strain evidence="3">CHK187-14744</strain>
    </source>
</reference>
<feature type="signal peptide" evidence="1">
    <location>
        <begin position="1"/>
        <end position="23"/>
    </location>
</feature>
<dbReference type="GO" id="GO:0015627">
    <property type="term" value="C:type II protein secretion system complex"/>
    <property type="evidence" value="ECO:0007669"/>
    <property type="project" value="TreeGrafter"/>
</dbReference>
<dbReference type="Gene3D" id="3.10.560.10">
    <property type="entry name" value="Outer membrane lipoprotein wza domain like"/>
    <property type="match status" value="1"/>
</dbReference>
<dbReference type="AlphaFoldDB" id="A0A9D1KXQ6"/>
<dbReference type="PROSITE" id="PS51257">
    <property type="entry name" value="PROKAR_LIPOPROTEIN"/>
    <property type="match status" value="1"/>
</dbReference>
<dbReference type="GO" id="GO:0015628">
    <property type="term" value="P:protein secretion by the type II secretion system"/>
    <property type="evidence" value="ECO:0007669"/>
    <property type="project" value="TreeGrafter"/>
</dbReference>
<name>A0A9D1KXQ6_9FIRM</name>
<dbReference type="EMBL" id="DVLT01000044">
    <property type="protein sequence ID" value="HIU02959.1"/>
    <property type="molecule type" value="Genomic_DNA"/>
</dbReference>
<feature type="chain" id="PRO_5039191711" evidence="1">
    <location>
        <begin position="24"/>
        <end position="199"/>
    </location>
</feature>
<dbReference type="InterPro" id="IPR010994">
    <property type="entry name" value="RuvA_2-like"/>
</dbReference>
<dbReference type="InterPro" id="IPR003583">
    <property type="entry name" value="Hlx-hairpin-Hlx_DNA-bd_motif"/>
</dbReference>
<proteinExistence type="predicted"/>
<comment type="caution">
    <text evidence="3">The sequence shown here is derived from an EMBL/GenBank/DDBJ whole genome shotgun (WGS) entry which is preliminary data.</text>
</comment>
<dbReference type="Pfam" id="PF10531">
    <property type="entry name" value="SLBB"/>
    <property type="match status" value="1"/>
</dbReference>
<gene>
    <name evidence="3" type="ORF">IAB63_06885</name>
</gene>
<evidence type="ECO:0000313" key="4">
    <source>
        <dbReference type="Proteomes" id="UP000824164"/>
    </source>
</evidence>
<dbReference type="InterPro" id="IPR051675">
    <property type="entry name" value="Endo/Exo/Phosphatase_dom_1"/>
</dbReference>
<protein>
    <submittedName>
        <fullName evidence="3">Helix-hairpin-helix domain-containing protein</fullName>
    </submittedName>
</protein>
<feature type="domain" description="Helix-hairpin-helix DNA-binding motif class 1" evidence="2">
    <location>
        <begin position="176"/>
        <end position="195"/>
    </location>
</feature>
<evidence type="ECO:0000259" key="2">
    <source>
        <dbReference type="SMART" id="SM00278"/>
    </source>
</evidence>
<dbReference type="GO" id="GO:0006281">
    <property type="term" value="P:DNA repair"/>
    <property type="evidence" value="ECO:0007669"/>
    <property type="project" value="InterPro"/>
</dbReference>
<organism evidence="3 4">
    <name type="scientific">Candidatus Onthocola gallistercoris</name>
    <dbReference type="NCBI Taxonomy" id="2840876"/>
    <lineage>
        <taxon>Bacteria</taxon>
        <taxon>Bacillati</taxon>
        <taxon>Bacillota</taxon>
        <taxon>Bacilli</taxon>
        <taxon>Candidatus Onthocola</taxon>
    </lineage>
</organism>
<feature type="domain" description="Helix-hairpin-helix DNA-binding motif class 1" evidence="2">
    <location>
        <begin position="146"/>
        <end position="165"/>
    </location>
</feature>
<reference evidence="3" key="2">
    <citation type="journal article" date="2021" name="PeerJ">
        <title>Extensive microbial diversity within the chicken gut microbiome revealed by metagenomics and culture.</title>
        <authorList>
            <person name="Gilroy R."/>
            <person name="Ravi A."/>
            <person name="Getino M."/>
            <person name="Pursley I."/>
            <person name="Horton D.L."/>
            <person name="Alikhan N.F."/>
            <person name="Baker D."/>
            <person name="Gharbi K."/>
            <person name="Hall N."/>
            <person name="Watson M."/>
            <person name="Adriaenssens E.M."/>
            <person name="Foster-Nyarko E."/>
            <person name="Jarju S."/>
            <person name="Secka A."/>
            <person name="Antonio M."/>
            <person name="Oren A."/>
            <person name="Chaudhuri R.R."/>
            <person name="La Ragione R."/>
            <person name="Hildebrand F."/>
            <person name="Pallen M.J."/>
        </authorList>
    </citation>
    <scope>NUCLEOTIDE SEQUENCE</scope>
    <source>
        <strain evidence="3">CHK187-14744</strain>
    </source>
</reference>
<accession>A0A9D1KXQ6</accession>
<dbReference type="PANTHER" id="PTHR21180">
    <property type="entry name" value="ENDONUCLEASE/EXONUCLEASE/PHOSPHATASE FAMILY DOMAIN-CONTAINING PROTEIN 1"/>
    <property type="match status" value="1"/>
</dbReference>
<dbReference type="SUPFAM" id="SSF47781">
    <property type="entry name" value="RuvA domain 2-like"/>
    <property type="match status" value="1"/>
</dbReference>
<dbReference type="PANTHER" id="PTHR21180:SF32">
    <property type="entry name" value="ENDONUCLEASE_EXONUCLEASE_PHOSPHATASE FAMILY DOMAIN-CONTAINING PROTEIN 1"/>
    <property type="match status" value="1"/>
</dbReference>
<dbReference type="GO" id="GO:0003677">
    <property type="term" value="F:DNA binding"/>
    <property type="evidence" value="ECO:0007669"/>
    <property type="project" value="InterPro"/>
</dbReference>
<keyword evidence="1" id="KW-0732">Signal</keyword>